<evidence type="ECO:0000313" key="6">
    <source>
        <dbReference type="Proteomes" id="UP001597221"/>
    </source>
</evidence>
<name>A0ABW4HQ04_9BACI</name>
<evidence type="ECO:0000256" key="2">
    <source>
        <dbReference type="ARBA" id="ARBA00023125"/>
    </source>
</evidence>
<feature type="DNA-binding region" description="H-T-H motif" evidence="3">
    <location>
        <begin position="34"/>
        <end position="53"/>
    </location>
</feature>
<dbReference type="PANTHER" id="PTHR43479">
    <property type="entry name" value="ACREF/ENVCD OPERON REPRESSOR-RELATED"/>
    <property type="match status" value="1"/>
</dbReference>
<dbReference type="PANTHER" id="PTHR43479:SF7">
    <property type="entry name" value="TETR-FAMILY TRANSCRIPTIONAL REGULATOR"/>
    <property type="match status" value="1"/>
</dbReference>
<organism evidence="5 6">
    <name type="scientific">Oceanobacillus luteolus</name>
    <dbReference type="NCBI Taxonomy" id="1274358"/>
    <lineage>
        <taxon>Bacteria</taxon>
        <taxon>Bacillati</taxon>
        <taxon>Bacillota</taxon>
        <taxon>Bacilli</taxon>
        <taxon>Bacillales</taxon>
        <taxon>Bacillaceae</taxon>
        <taxon>Oceanobacillus</taxon>
    </lineage>
</organism>
<sequence length="188" mass="22185">MTSEKLDRRKKYTRMVLKDSLLKLLKQKTFSSITVKEICELADINRSTFYAHYQDPFQLLETIEDEIIADMRKYLHTYNLQEKEDALRMTEKLIQYFSAKHEELQILLNKSGELSFERKVRHVAEQFMMNKMTSEEKNTHLPEYVSKFIISGSIEVLKIWLSEGRSESPKEMAELINNLINHGIYGQA</sequence>
<keyword evidence="2 3" id="KW-0238">DNA-binding</keyword>
<dbReference type="Gene3D" id="1.10.357.10">
    <property type="entry name" value="Tetracycline Repressor, domain 2"/>
    <property type="match status" value="1"/>
</dbReference>
<dbReference type="InterPro" id="IPR039532">
    <property type="entry name" value="TetR_C_Firmicutes"/>
</dbReference>
<accession>A0ABW4HQ04</accession>
<protein>
    <submittedName>
        <fullName evidence="5">TetR-like C-terminal domain-containing protein</fullName>
    </submittedName>
</protein>
<dbReference type="InterPro" id="IPR009057">
    <property type="entry name" value="Homeodomain-like_sf"/>
</dbReference>
<dbReference type="InterPro" id="IPR050624">
    <property type="entry name" value="HTH-type_Tx_Regulator"/>
</dbReference>
<proteinExistence type="predicted"/>
<evidence type="ECO:0000256" key="3">
    <source>
        <dbReference type="PROSITE-ProRule" id="PRU00335"/>
    </source>
</evidence>
<feature type="domain" description="HTH tetR-type" evidence="4">
    <location>
        <begin position="11"/>
        <end position="71"/>
    </location>
</feature>
<evidence type="ECO:0000256" key="1">
    <source>
        <dbReference type="ARBA" id="ARBA00022491"/>
    </source>
</evidence>
<keyword evidence="6" id="KW-1185">Reference proteome</keyword>
<evidence type="ECO:0000313" key="5">
    <source>
        <dbReference type="EMBL" id="MFD1607290.1"/>
    </source>
</evidence>
<dbReference type="PROSITE" id="PS50977">
    <property type="entry name" value="HTH_TETR_2"/>
    <property type="match status" value="1"/>
</dbReference>
<dbReference type="EMBL" id="JBHUDE010000034">
    <property type="protein sequence ID" value="MFD1607290.1"/>
    <property type="molecule type" value="Genomic_DNA"/>
</dbReference>
<dbReference type="Pfam" id="PF14278">
    <property type="entry name" value="TetR_C_8"/>
    <property type="match status" value="1"/>
</dbReference>
<dbReference type="InterPro" id="IPR001647">
    <property type="entry name" value="HTH_TetR"/>
</dbReference>
<evidence type="ECO:0000259" key="4">
    <source>
        <dbReference type="PROSITE" id="PS50977"/>
    </source>
</evidence>
<dbReference type="Proteomes" id="UP001597221">
    <property type="component" value="Unassembled WGS sequence"/>
</dbReference>
<dbReference type="RefSeq" id="WP_379596634.1">
    <property type="nucleotide sequence ID" value="NZ_JBHUDE010000034.1"/>
</dbReference>
<dbReference type="SUPFAM" id="SSF46689">
    <property type="entry name" value="Homeodomain-like"/>
    <property type="match status" value="1"/>
</dbReference>
<comment type="caution">
    <text evidence="5">The sequence shown here is derived from an EMBL/GenBank/DDBJ whole genome shotgun (WGS) entry which is preliminary data.</text>
</comment>
<reference evidence="6" key="1">
    <citation type="journal article" date="2019" name="Int. J. Syst. Evol. Microbiol.">
        <title>The Global Catalogue of Microorganisms (GCM) 10K type strain sequencing project: providing services to taxonomists for standard genome sequencing and annotation.</title>
        <authorList>
            <consortium name="The Broad Institute Genomics Platform"/>
            <consortium name="The Broad Institute Genome Sequencing Center for Infectious Disease"/>
            <person name="Wu L."/>
            <person name="Ma J."/>
        </authorList>
    </citation>
    <scope>NUCLEOTIDE SEQUENCE [LARGE SCALE GENOMIC DNA]</scope>
    <source>
        <strain evidence="6">CGMCC 1.12376</strain>
    </source>
</reference>
<keyword evidence="1" id="KW-0678">Repressor</keyword>
<gene>
    <name evidence="5" type="ORF">ACFSBH_06470</name>
</gene>